<evidence type="ECO:0000256" key="1">
    <source>
        <dbReference type="ARBA" id="ARBA00008000"/>
    </source>
</evidence>
<dbReference type="PANTHER" id="PTHR43716:SF2">
    <property type="entry name" value="BLL6224 PROTEIN"/>
    <property type="match status" value="1"/>
</dbReference>
<dbReference type="InterPro" id="IPR051264">
    <property type="entry name" value="FAD-oxidored/transferase_4"/>
</dbReference>
<evidence type="ECO:0000313" key="5">
    <source>
        <dbReference type="EMBL" id="QUS38443.1"/>
    </source>
</evidence>
<dbReference type="InterPro" id="IPR016169">
    <property type="entry name" value="FAD-bd_PCMH_sub2"/>
</dbReference>
<evidence type="ECO:0000259" key="4">
    <source>
        <dbReference type="PROSITE" id="PS51387"/>
    </source>
</evidence>
<keyword evidence="2" id="KW-0285">Flavoprotein</keyword>
<feature type="domain" description="FAD-binding PCMH-type" evidence="4">
    <location>
        <begin position="46"/>
        <end position="225"/>
    </location>
</feature>
<dbReference type="InterPro" id="IPR004113">
    <property type="entry name" value="FAD-bd_oxidored_4_C"/>
</dbReference>
<name>A0ABX8A4A3_9BRAD</name>
<dbReference type="RefSeq" id="WP_211911980.1">
    <property type="nucleotide sequence ID" value="NZ_CP036498.1"/>
</dbReference>
<sequence length="485" mass="51471">MNFVPPKPAPLSPDTIARFRSIVGDKYAITDQADVHAYVTEDRNLFTGTSPLVLRPGSTAEVAAICKLATETRTAIVPQGGNTGLVGGQTPYGGEVVLSMRRMDKVREIDTSSNTMTAEAGLVLQIAQQRAAEADRLFPLSLGSEGSCTIGGNLSSNAGGTTALAYGVAREMALGLEVVLADGRILNGLSKLKKDNTGYDLRNIFIGAEGTLGIITAATLKLFPKPRAVETAFVGLKSPEDALKLLGISRSQAGGNLTSFELIAHIAVDFSVRHGIGIRDPLTSKHDWYVLMELSSGRDDARATLESILEQGFEEGIVDDAAIAENISQRQAFWKLREEISPAQKPEGGSIKHDISVPVAAVPAFIAEANAAVAKVMPGARPVPFGHLGDGNIHYNVSQPSETLGDKAGRENFLARWHDVSDVVFEVVLRMGGSISAEHGIGQLKAADLPGVKDPVAMELMRGFKAMLDPLNILNPGKVLLPVKP</sequence>
<organism evidence="5 6">
    <name type="scientific">Tardiphaga alba</name>
    <dbReference type="NCBI Taxonomy" id="340268"/>
    <lineage>
        <taxon>Bacteria</taxon>
        <taxon>Pseudomonadati</taxon>
        <taxon>Pseudomonadota</taxon>
        <taxon>Alphaproteobacteria</taxon>
        <taxon>Hyphomicrobiales</taxon>
        <taxon>Nitrobacteraceae</taxon>
        <taxon>Tardiphaga</taxon>
    </lineage>
</organism>
<evidence type="ECO:0000256" key="2">
    <source>
        <dbReference type="ARBA" id="ARBA00022630"/>
    </source>
</evidence>
<dbReference type="InterPro" id="IPR016171">
    <property type="entry name" value="Vanillyl_alc_oxidase_C-sub2"/>
</dbReference>
<keyword evidence="6" id="KW-1185">Reference proteome</keyword>
<proteinExistence type="inferred from homology"/>
<dbReference type="PROSITE" id="PS51387">
    <property type="entry name" value="FAD_PCMH"/>
    <property type="match status" value="1"/>
</dbReference>
<dbReference type="PANTHER" id="PTHR43716">
    <property type="entry name" value="D-2-HYDROXYGLUTARATE DEHYDROGENASE, MITOCHONDRIAL"/>
    <property type="match status" value="1"/>
</dbReference>
<dbReference type="Pfam" id="PF01565">
    <property type="entry name" value="FAD_binding_4"/>
    <property type="match status" value="1"/>
</dbReference>
<dbReference type="EMBL" id="CP036498">
    <property type="protein sequence ID" value="QUS38443.1"/>
    <property type="molecule type" value="Genomic_DNA"/>
</dbReference>
<dbReference type="Pfam" id="PF02913">
    <property type="entry name" value="FAD-oxidase_C"/>
    <property type="match status" value="1"/>
</dbReference>
<dbReference type="Gene3D" id="3.30.70.2740">
    <property type="match status" value="1"/>
</dbReference>
<dbReference type="InterPro" id="IPR016166">
    <property type="entry name" value="FAD-bd_PCMH"/>
</dbReference>
<dbReference type="InterPro" id="IPR036318">
    <property type="entry name" value="FAD-bd_PCMH-like_sf"/>
</dbReference>
<protein>
    <submittedName>
        <fullName evidence="5">FAD-binding oxidoreductase</fullName>
    </submittedName>
</protein>
<dbReference type="InterPro" id="IPR016167">
    <property type="entry name" value="FAD-bd_PCMH_sub1"/>
</dbReference>
<accession>A0ABX8A4A3</accession>
<dbReference type="Gene3D" id="3.30.43.10">
    <property type="entry name" value="Uridine Diphospho-n-acetylenolpyruvylglucosamine Reductase, domain 2"/>
    <property type="match status" value="1"/>
</dbReference>
<dbReference type="Gene3D" id="3.30.70.2190">
    <property type="match status" value="1"/>
</dbReference>
<evidence type="ECO:0000256" key="3">
    <source>
        <dbReference type="ARBA" id="ARBA00022827"/>
    </source>
</evidence>
<comment type="similarity">
    <text evidence="1">Belongs to the FAD-binding oxidoreductase/transferase type 4 family.</text>
</comment>
<dbReference type="SUPFAM" id="SSF56176">
    <property type="entry name" value="FAD-binding/transporter-associated domain-like"/>
    <property type="match status" value="1"/>
</dbReference>
<dbReference type="Gene3D" id="3.30.465.10">
    <property type="match status" value="1"/>
</dbReference>
<dbReference type="Proteomes" id="UP000682843">
    <property type="component" value="Chromosome"/>
</dbReference>
<dbReference type="InterPro" id="IPR016164">
    <property type="entry name" value="FAD-linked_Oxase-like_C"/>
</dbReference>
<gene>
    <name evidence="5" type="ORF">RPMA_05975</name>
</gene>
<dbReference type="Gene3D" id="1.10.45.10">
    <property type="entry name" value="Vanillyl-alcohol Oxidase, Chain A, domain 4"/>
    <property type="match status" value="1"/>
</dbReference>
<evidence type="ECO:0000313" key="6">
    <source>
        <dbReference type="Proteomes" id="UP000682843"/>
    </source>
</evidence>
<dbReference type="InterPro" id="IPR006094">
    <property type="entry name" value="Oxid_FAD_bind_N"/>
</dbReference>
<keyword evidence="3" id="KW-0274">FAD</keyword>
<reference evidence="5 6" key="1">
    <citation type="submission" date="2019-02" db="EMBL/GenBank/DDBJ databases">
        <title>Emended description of the genus Rhodopseudomonas and description of Rhodopseudomonas albus sp. nov., a non-phototrophic, heavy-metal-tolerant bacterium isolated from garden soil.</title>
        <authorList>
            <person name="Bao Z."/>
            <person name="Cao W.W."/>
            <person name="Sato Y."/>
            <person name="Nishizawa T."/>
            <person name="Zhao J."/>
            <person name="Guo Y."/>
            <person name="Ohta H."/>
        </authorList>
    </citation>
    <scope>NUCLEOTIDE SEQUENCE [LARGE SCALE GENOMIC DNA]</scope>
    <source>
        <strain evidence="5 6">SK50-23</strain>
    </source>
</reference>
<dbReference type="SUPFAM" id="SSF55103">
    <property type="entry name" value="FAD-linked oxidases, C-terminal domain"/>
    <property type="match status" value="1"/>
</dbReference>